<dbReference type="InterPro" id="IPR027291">
    <property type="entry name" value="Glyco_hydro_38_N_sf"/>
</dbReference>
<accession>A0A9P1I4A3</accession>
<comment type="catalytic activity">
    <reaction evidence="10">
        <text>N(4)-{beta-D-GlcNAc-(1-&gt;2)-alpha-D-Man-(1-&gt;3)-[alpha-D-Man-(1-&gt;3)-[alpha-D-Man-(1-&gt;6)]-alpha-D-Man-(1-&gt;6)]-beta-D-Man-(1-&gt;4)-beta-D-GlcNAc-(1-&gt;4)-beta-D-GlcNAc}-L-asparaginyl-[protein] + 2 H2O = 2 alpha-D-mannopyranose + an N(4)-{beta-D-GlcNAc-(1-&gt;2)-alpha-D-Man-(1-&gt;3)-[alpha-D-Man-(1-&gt;6)]-beta-D-Man-(1-&gt;4)-beta-D-GlcNAc-(1-&gt;4)-beta-D-GlcNAc}-L-asparaginyl-[protein]</text>
        <dbReference type="Rhea" id="RHEA:56052"/>
        <dbReference type="Rhea" id="RHEA-COMP:14368"/>
        <dbReference type="Rhea" id="RHEA-COMP:14369"/>
        <dbReference type="ChEBI" id="CHEBI:15377"/>
        <dbReference type="ChEBI" id="CHEBI:28729"/>
        <dbReference type="ChEBI" id="CHEBI:60615"/>
        <dbReference type="ChEBI" id="CHEBI:60625"/>
        <dbReference type="EC" id="3.2.1.114"/>
    </reaction>
</comment>
<evidence type="ECO:0000256" key="2">
    <source>
        <dbReference type="ARBA" id="ARBA00009792"/>
    </source>
</evidence>
<keyword evidence="11" id="KW-1133">Transmembrane helix</keyword>
<dbReference type="InterPro" id="IPR015341">
    <property type="entry name" value="Glyco_hydro_38_cen"/>
</dbReference>
<dbReference type="EC" id="3.2.1.114" evidence="8"/>
<keyword evidence="14" id="KW-1185">Reference proteome</keyword>
<dbReference type="Gene3D" id="3.20.110.10">
    <property type="entry name" value="Glycoside hydrolase 38, N terminal domain"/>
    <property type="match status" value="1"/>
</dbReference>
<keyword evidence="11" id="KW-0812">Transmembrane</keyword>
<comment type="cofactor">
    <cofactor evidence="1">
        <name>Zn(2+)</name>
        <dbReference type="ChEBI" id="CHEBI:29105"/>
    </cofactor>
</comment>
<proteinExistence type="inferred from homology"/>
<evidence type="ECO:0000256" key="3">
    <source>
        <dbReference type="ARBA" id="ARBA00022723"/>
    </source>
</evidence>
<evidence type="ECO:0000259" key="12">
    <source>
        <dbReference type="SMART" id="SM00872"/>
    </source>
</evidence>
<keyword evidence="11" id="KW-0472">Membrane</keyword>
<dbReference type="SUPFAM" id="SSF88688">
    <property type="entry name" value="Families 57/38 glycoside transferase middle domain"/>
    <property type="match status" value="1"/>
</dbReference>
<dbReference type="GO" id="GO:0004572">
    <property type="term" value="F:mannosyl-oligosaccharide 1,3-1,6-alpha-mannosidase activity"/>
    <property type="evidence" value="ECO:0007669"/>
    <property type="project" value="UniProtKB-EC"/>
</dbReference>
<dbReference type="GO" id="GO:0006491">
    <property type="term" value="P:N-glycan processing"/>
    <property type="evidence" value="ECO:0007669"/>
    <property type="project" value="TreeGrafter"/>
</dbReference>
<dbReference type="GO" id="GO:0030246">
    <property type="term" value="F:carbohydrate binding"/>
    <property type="evidence" value="ECO:0007669"/>
    <property type="project" value="InterPro"/>
</dbReference>
<keyword evidence="6" id="KW-0326">Glycosidase</keyword>
<dbReference type="Gene3D" id="2.70.98.30">
    <property type="entry name" value="Golgi alpha-mannosidase II, domain 4"/>
    <property type="match status" value="1"/>
</dbReference>
<evidence type="ECO:0000313" key="13">
    <source>
        <dbReference type="EMBL" id="CAI5438073.1"/>
    </source>
</evidence>
<evidence type="ECO:0000256" key="11">
    <source>
        <dbReference type="SAM" id="Phobius"/>
    </source>
</evidence>
<evidence type="ECO:0000256" key="6">
    <source>
        <dbReference type="ARBA" id="ARBA00023295"/>
    </source>
</evidence>
<dbReference type="Gene3D" id="1.20.1270.50">
    <property type="entry name" value="Glycoside hydrolase family 38, central domain"/>
    <property type="match status" value="1"/>
</dbReference>
<reference evidence="13" key="1">
    <citation type="submission" date="2022-11" db="EMBL/GenBank/DDBJ databases">
        <authorList>
            <person name="Kikuchi T."/>
        </authorList>
    </citation>
    <scope>NUCLEOTIDE SEQUENCE</scope>
    <source>
        <strain evidence="13">PS1010</strain>
    </source>
</reference>
<evidence type="ECO:0000256" key="1">
    <source>
        <dbReference type="ARBA" id="ARBA00001947"/>
    </source>
</evidence>
<dbReference type="InterPro" id="IPR011330">
    <property type="entry name" value="Glyco_hydro/deAcase_b/a-brl"/>
</dbReference>
<keyword evidence="3" id="KW-0479">Metal-binding</keyword>
<evidence type="ECO:0000256" key="9">
    <source>
        <dbReference type="ARBA" id="ARBA00083602"/>
    </source>
</evidence>
<comment type="similarity">
    <text evidence="2">Belongs to the glycosyl hydrolase 38 family.</text>
</comment>
<dbReference type="InterPro" id="IPR037094">
    <property type="entry name" value="Glyco_hydro_38_cen_sf"/>
</dbReference>
<evidence type="ECO:0000256" key="5">
    <source>
        <dbReference type="ARBA" id="ARBA00022833"/>
    </source>
</evidence>
<dbReference type="GO" id="GO:0000139">
    <property type="term" value="C:Golgi membrane"/>
    <property type="evidence" value="ECO:0007669"/>
    <property type="project" value="TreeGrafter"/>
</dbReference>
<dbReference type="InterPro" id="IPR028995">
    <property type="entry name" value="Glyco_hydro_57/38_cen_sf"/>
</dbReference>
<dbReference type="Pfam" id="PF01074">
    <property type="entry name" value="Glyco_hydro_38N"/>
    <property type="match status" value="1"/>
</dbReference>
<evidence type="ECO:0000256" key="8">
    <source>
        <dbReference type="ARBA" id="ARBA00066412"/>
    </source>
</evidence>
<dbReference type="InterPro" id="IPR011013">
    <property type="entry name" value="Gal_mutarotase_sf_dom"/>
</dbReference>
<organism evidence="13 14">
    <name type="scientific">Caenorhabditis angaria</name>
    <dbReference type="NCBI Taxonomy" id="860376"/>
    <lineage>
        <taxon>Eukaryota</taxon>
        <taxon>Metazoa</taxon>
        <taxon>Ecdysozoa</taxon>
        <taxon>Nematoda</taxon>
        <taxon>Chromadorea</taxon>
        <taxon>Rhabditida</taxon>
        <taxon>Rhabditina</taxon>
        <taxon>Rhabditomorpha</taxon>
        <taxon>Rhabditoidea</taxon>
        <taxon>Rhabditidae</taxon>
        <taxon>Peloderinae</taxon>
        <taxon>Caenorhabditis</taxon>
    </lineage>
</organism>
<keyword evidence="5" id="KW-0862">Zinc</keyword>
<dbReference type="InterPro" id="IPR011682">
    <property type="entry name" value="Glyco_hydro_38_C"/>
</dbReference>
<dbReference type="SUPFAM" id="SSF74650">
    <property type="entry name" value="Galactose mutarotase-like"/>
    <property type="match status" value="1"/>
</dbReference>
<dbReference type="AlphaFoldDB" id="A0A9P1I4A3"/>
<dbReference type="Proteomes" id="UP001152747">
    <property type="component" value="Unassembled WGS sequence"/>
</dbReference>
<dbReference type="Pfam" id="PF09261">
    <property type="entry name" value="Alpha-mann_mid"/>
    <property type="match status" value="1"/>
</dbReference>
<dbReference type="Pfam" id="PF07748">
    <property type="entry name" value="Glyco_hydro_38C"/>
    <property type="match status" value="1"/>
</dbReference>
<keyword evidence="4" id="KW-0378">Hydrolase</keyword>
<dbReference type="FunFam" id="3.20.110.10:FF:000010">
    <property type="entry name" value="Alpha-mannosidase"/>
    <property type="match status" value="1"/>
</dbReference>
<dbReference type="SMART" id="SM00872">
    <property type="entry name" value="Alpha-mann_mid"/>
    <property type="match status" value="1"/>
</dbReference>
<evidence type="ECO:0000313" key="14">
    <source>
        <dbReference type="Proteomes" id="UP001152747"/>
    </source>
</evidence>
<protein>
    <recommendedName>
        <fullName evidence="8">mannosyl-oligosaccharide 1,3-1,6-alpha-mannosidase</fullName>
        <ecNumber evidence="8">3.2.1.114</ecNumber>
    </recommendedName>
    <alternativeName>
        <fullName evidence="9">Mannosyl-oligosaccharide 1,3-1,6-alpha-mannosidase</fullName>
    </alternativeName>
</protein>
<feature type="domain" description="Glycoside hydrolase family 38 central" evidence="12">
    <location>
        <begin position="429"/>
        <end position="507"/>
    </location>
</feature>
<dbReference type="SUPFAM" id="SSF88713">
    <property type="entry name" value="Glycoside hydrolase/deacetylase"/>
    <property type="match status" value="1"/>
</dbReference>
<dbReference type="PANTHER" id="PTHR11607">
    <property type="entry name" value="ALPHA-MANNOSIDASE"/>
    <property type="match status" value="1"/>
</dbReference>
<name>A0A9P1I4A3_9PELO</name>
<dbReference type="GO" id="GO:0006013">
    <property type="term" value="P:mannose metabolic process"/>
    <property type="evidence" value="ECO:0007669"/>
    <property type="project" value="InterPro"/>
</dbReference>
<dbReference type="PANTHER" id="PTHR11607:SF71">
    <property type="entry name" value="ALPHA-MANNOSIDASE"/>
    <property type="match status" value="1"/>
</dbReference>
<comment type="caution">
    <text evidence="13">The sequence shown here is derived from an EMBL/GenBank/DDBJ whole genome shotgun (WGS) entry which is preliminary data.</text>
</comment>
<sequence length="973" mass="112655">MIRYVRRKCFVVNKSKMLIYLCAVLVTFSIGYYHRLNLEQLNSSPGISGREKFLQTSQENEEKNLEIYNTFEIHSAISGGSKPAQPQPKSWKPPFFKTKPKLKVFVLPFSHVDPGWLETFENYTLRTNQILTNMHDFMMKKENEKMRFMWAEMVFFERWWSLQKENVKEDVRGLVKSGRLELASGSWVMTDEANAYFPVSVDNIIEGINFVHDNFHQKPTTIWSNDPFGYSNSVPYLFQKSGIKRNVINRIHHSIKKQLQSQKAIPFKWQQYFSRENGILTHVLPYTHYDILNSCGPNADKCCQFDFKRITHWNCPGPAPQNITLQNVAEKSKMLVDQLKIQSDLYRSPVILMMHGDDFRYDMIQEWHQQHDNFMPIFEHINSGNEVEIKFGTFTDYFDALEEDIHKNPENQPPVLEGDFFPYMCALGDYWTGYYTTRPFYKRQGRILHSLLRTADLLIAISTQDLNKEEIFEKMKKARRTLSLFQHHDAITGTSKVHVMTDYSKLLHENIKEVRTIISQVTENSEVLREEKNSGDIESDKIIETAKNSNFGVKDLAEYQIEPRFLENGSQDGESFLLVFTAKLEGLSWHEFEIIEETSSTKMAQVSDLKIISSNDVSLENEEIQTIHNKSSGEILEILNKKSGKTTSLKQSWMTYPRAFGGAYLMRIHQKPQTLKVLKIIVVKGPIRQSIYQIYEEPSILQRVSVNAKSSEIDLSVRVDIRKTQNTELMTRFEVDWKKVRKYTDSVGLQLIRRENYDGLNVEANYYPMPTSAVMEDGRERFTIASNLEHGARFVESGILEINIDRMLNQDDGKGLGSDSNSIPTDLKPVEMDFKILIEPKNEPKHPYYSTHSSQAQKMVQNVIYPNLIVSSDKKETSKLDGFSIELPCDLQLLTIRQLSGNRQFLTIFKFSTVSCEEDLKASLQKLFNKMGVKRVQRTDLSGVTNIGDVQDVQAFNVISIDAFDFLNLVLYF</sequence>
<feature type="transmembrane region" description="Helical" evidence="11">
    <location>
        <begin position="17"/>
        <end position="34"/>
    </location>
</feature>
<dbReference type="FunFam" id="1.20.1270.50:FF:000001">
    <property type="entry name" value="Alpha-mannosidase"/>
    <property type="match status" value="1"/>
</dbReference>
<comment type="function">
    <text evidence="7">Catalyzes the first committed step in the biosynthesis of complex N-glycans. It controls conversion of high mannose to complex N-glycans; the final hydrolytic step in the N-glycan maturation pathway.</text>
</comment>
<dbReference type="InterPro" id="IPR050843">
    <property type="entry name" value="Glycosyl_Hydrlase_38"/>
</dbReference>
<dbReference type="OrthoDB" id="10261055at2759"/>
<dbReference type="GO" id="GO:0046872">
    <property type="term" value="F:metal ion binding"/>
    <property type="evidence" value="ECO:0007669"/>
    <property type="project" value="UniProtKB-KW"/>
</dbReference>
<evidence type="ECO:0000256" key="7">
    <source>
        <dbReference type="ARBA" id="ARBA00059516"/>
    </source>
</evidence>
<dbReference type="EMBL" id="CANHGI010000001">
    <property type="protein sequence ID" value="CAI5438073.1"/>
    <property type="molecule type" value="Genomic_DNA"/>
</dbReference>
<gene>
    <name evidence="13" type="ORF">CAMP_LOCUS710</name>
</gene>
<evidence type="ECO:0000256" key="4">
    <source>
        <dbReference type="ARBA" id="ARBA00022801"/>
    </source>
</evidence>
<evidence type="ECO:0000256" key="10">
    <source>
        <dbReference type="ARBA" id="ARBA00093232"/>
    </source>
</evidence>
<dbReference type="InterPro" id="IPR000602">
    <property type="entry name" value="Glyco_hydro_38_N"/>
</dbReference>